<reference evidence="2" key="1">
    <citation type="journal article" date="2020" name="Antimicrob. Agents Chemother.">
        <title>The novel macrolide resistance genes mef(D), msr(F) and msr(H) are present on resistance islands in Macrococcus canis, Macrococcus caseolyticus and Staphylococcus aureus.</title>
        <authorList>
            <person name="Schwendener S."/>
            <person name="Dona V."/>
            <person name="Perreten V."/>
        </authorList>
    </citation>
    <scope>NUCLEOTIDE SEQUENCE</scope>
    <source>
        <strain evidence="2">Epi0076A</strain>
    </source>
</reference>
<evidence type="ECO:0000313" key="3">
    <source>
        <dbReference type="Proteomes" id="UP000501122"/>
    </source>
</evidence>
<evidence type="ECO:0000313" key="2">
    <source>
        <dbReference type="EMBL" id="QIH78332.1"/>
    </source>
</evidence>
<feature type="domain" description="Phosphoadenosine phosphosulphate reductase" evidence="1">
    <location>
        <begin position="161"/>
        <end position="239"/>
    </location>
</feature>
<protein>
    <submittedName>
        <fullName evidence="2">DUF3440 domain-containing protein</fullName>
    </submittedName>
</protein>
<dbReference type="Pfam" id="PF01507">
    <property type="entry name" value="PAPS_reduct"/>
    <property type="match status" value="1"/>
</dbReference>
<dbReference type="Gene3D" id="3.40.50.620">
    <property type="entry name" value="HUPs"/>
    <property type="match status" value="1"/>
</dbReference>
<dbReference type="EMBL" id="CP047363">
    <property type="protein sequence ID" value="QIH78332.1"/>
    <property type="molecule type" value="Genomic_DNA"/>
</dbReference>
<dbReference type="PANTHER" id="PTHR30083:SF0">
    <property type="entry name" value="3'-PHOSPHOADENOSINE 5'-PHOSPHOSULFATE SULFOTRANSFERASE (PAPS REDUCTASE)_FAD SYNTHETASE"/>
    <property type="match status" value="1"/>
</dbReference>
<dbReference type="SUPFAM" id="SSF52402">
    <property type="entry name" value="Adenine nucleotide alpha hydrolases-like"/>
    <property type="match status" value="1"/>
</dbReference>
<evidence type="ECO:0000259" key="1">
    <source>
        <dbReference type="Pfam" id="PF01507"/>
    </source>
</evidence>
<dbReference type="InterPro" id="IPR014729">
    <property type="entry name" value="Rossmann-like_a/b/a_fold"/>
</dbReference>
<dbReference type="RefSeq" id="WP_164953452.1">
    <property type="nucleotide sequence ID" value="NZ_CP047363.1"/>
</dbReference>
<dbReference type="GO" id="GO:0003824">
    <property type="term" value="F:catalytic activity"/>
    <property type="evidence" value="ECO:0007669"/>
    <property type="project" value="InterPro"/>
</dbReference>
<dbReference type="AlphaFoldDB" id="A0AAE6X246"/>
<dbReference type="Proteomes" id="UP000501122">
    <property type="component" value="Chromosome"/>
</dbReference>
<dbReference type="GO" id="GO:0071453">
    <property type="term" value="P:cellular response to oxygen levels"/>
    <property type="evidence" value="ECO:0007669"/>
    <property type="project" value="TreeGrafter"/>
</dbReference>
<dbReference type="PANTHER" id="PTHR30083">
    <property type="entry name" value="TRANSCRIPTIONAL REGULATOR-RELATED"/>
    <property type="match status" value="1"/>
</dbReference>
<gene>
    <name evidence="2" type="ORF">GTN30_06570</name>
</gene>
<name>A0AAE6X246_9STAP</name>
<dbReference type="InterPro" id="IPR021845">
    <property type="entry name" value="DUF3440"/>
</dbReference>
<dbReference type="InterPro" id="IPR002500">
    <property type="entry name" value="PAPS_reduct_dom"/>
</dbReference>
<organism evidence="2 3">
    <name type="scientific">Macrococcoides canis</name>
    <dbReference type="NCBI Taxonomy" id="1855823"/>
    <lineage>
        <taxon>Bacteria</taxon>
        <taxon>Bacillati</taxon>
        <taxon>Bacillota</taxon>
        <taxon>Bacilli</taxon>
        <taxon>Bacillales</taxon>
        <taxon>Staphylococcaceae</taxon>
        <taxon>Macrococcoides</taxon>
    </lineage>
</organism>
<sequence length="440" mass="52102">MMSVKKYVEKNVFEMSQERIKLIFDEFENILIAFSGGKDSGVCLNLFYDYAKKTNQLHKLNFYHQDYEAGYNFTRDYCLREFENKSDVARRFWLCLPINAQCSVSMFQEFWTPWDENKKEIWVNDMPDEEWVIHEHNVPYVFEKGTYGGVARRQFSKWFASEFGKSAVIVGLRGDESLSRLAVITSQHRTHMYKDIRYSKKVNDDTYNFYPIYDWRTEDIWIANAKFEWDYNKMYDLFYQAGVPLDSMRTASPFHMSGQDTLKLFKTIEPQTWSKMVSRVNGVNFTGIYGGTTAMGWRNIKKPEHFTWEQYAKFLIKTLPKDFKERIEYNITRIMNTWENDGYGRNPRVIKTMEDEGVILEKTGVDDPRCTKPGFYEIVKIKSGMPDETSEPMFRKVPSWKGVCITILKNDFTCQYMGVSRSDKDMAKRREAMKKYKAIL</sequence>
<proteinExistence type="predicted"/>
<accession>A0AAE6X246</accession>
<dbReference type="Pfam" id="PF11922">
    <property type="entry name" value="DUF3440"/>
    <property type="match status" value="1"/>
</dbReference>